<proteinExistence type="predicted"/>
<organism evidence="1">
    <name type="scientific">Caudovirales sp. ctqPn17</name>
    <dbReference type="NCBI Taxonomy" id="2825772"/>
    <lineage>
        <taxon>Viruses</taxon>
        <taxon>Duplodnaviria</taxon>
        <taxon>Heunggongvirae</taxon>
        <taxon>Uroviricota</taxon>
        <taxon>Caudoviricetes</taxon>
    </lineage>
</organism>
<protein>
    <submittedName>
        <fullName evidence="1">Uncharacterized protein</fullName>
    </submittedName>
</protein>
<accession>A0A8S5QEU8</accession>
<name>A0A8S5QEU8_9CAUD</name>
<evidence type="ECO:0000313" key="1">
    <source>
        <dbReference type="EMBL" id="DAE17600.1"/>
    </source>
</evidence>
<sequence>MSNTFVLDSNYLARKRKEIKNEISYARYQVGGNWYQAKIETATVLSDGRVEATFVIDHTVSGNITVTGVELYDLNGARIGSKTVSISRKDAVEGILYVCRFSLFQVKENSSKTGAYDAL</sequence>
<reference evidence="1" key="1">
    <citation type="journal article" date="2021" name="Proc. Natl. Acad. Sci. U.S.A.">
        <title>A Catalog of Tens of Thousands of Viruses from Human Metagenomes Reveals Hidden Associations with Chronic Diseases.</title>
        <authorList>
            <person name="Tisza M.J."/>
            <person name="Buck C.B."/>
        </authorList>
    </citation>
    <scope>NUCLEOTIDE SEQUENCE</scope>
    <source>
        <strain evidence="1">CtqPn17</strain>
    </source>
</reference>
<dbReference type="EMBL" id="BK015642">
    <property type="protein sequence ID" value="DAE17600.1"/>
    <property type="molecule type" value="Genomic_DNA"/>
</dbReference>